<proteinExistence type="predicted"/>
<gene>
    <name evidence="1" type="ORF">QE405_003641</name>
</gene>
<dbReference type="Proteomes" id="UP001239215">
    <property type="component" value="Unassembled WGS sequence"/>
</dbReference>
<organism evidence="1 2">
    <name type="scientific">Nocardioides zeae</name>
    <dbReference type="NCBI Taxonomy" id="1457234"/>
    <lineage>
        <taxon>Bacteria</taxon>
        <taxon>Bacillati</taxon>
        <taxon>Actinomycetota</taxon>
        <taxon>Actinomycetes</taxon>
        <taxon>Propionibacteriales</taxon>
        <taxon>Nocardioidaceae</taxon>
        <taxon>Nocardioides</taxon>
    </lineage>
</organism>
<evidence type="ECO:0000313" key="2">
    <source>
        <dbReference type="Proteomes" id="UP001239215"/>
    </source>
</evidence>
<sequence>MTVLTAPRLAPGVRLHRTADGDLLRTADGTLHAVHLPPAEADELRRALVADRRPRTPTAAAAYEALGAAGHLRPTTTPTARVHGTGPLADATAAALRRMGAAVEQAAGDRLRIEVTAPRTASVEAWSAEGHVVVAPRAVPLADVVARWRAAGHHRRLDEVAPAAEVAPTVVAASTTPSPRAVELVAHTLASEALDRADGPGENASRDAYLATTIDLRTLAVARRPVLPVPTPPR</sequence>
<name>A0AAJ1X569_9ACTN</name>
<reference evidence="1" key="1">
    <citation type="submission" date="2023-07" db="EMBL/GenBank/DDBJ databases">
        <title>Functional and genomic diversity of the sorghum phyllosphere microbiome.</title>
        <authorList>
            <person name="Shade A."/>
        </authorList>
    </citation>
    <scope>NUCLEOTIDE SEQUENCE</scope>
    <source>
        <strain evidence="1">SORGH_AS_1067</strain>
    </source>
</reference>
<protein>
    <submittedName>
        <fullName evidence="1">Uncharacterized protein</fullName>
    </submittedName>
</protein>
<accession>A0AAJ1X569</accession>
<dbReference type="EMBL" id="JAUTAN010000001">
    <property type="protein sequence ID" value="MDQ1106357.1"/>
    <property type="molecule type" value="Genomic_DNA"/>
</dbReference>
<evidence type="ECO:0000313" key="1">
    <source>
        <dbReference type="EMBL" id="MDQ1106357.1"/>
    </source>
</evidence>
<comment type="caution">
    <text evidence="1">The sequence shown here is derived from an EMBL/GenBank/DDBJ whole genome shotgun (WGS) entry which is preliminary data.</text>
</comment>
<dbReference type="AlphaFoldDB" id="A0AAJ1X569"/>
<dbReference type="RefSeq" id="WP_307203642.1">
    <property type="nucleotide sequence ID" value="NZ_JAUTAN010000001.1"/>
</dbReference>